<dbReference type="InterPro" id="IPR036291">
    <property type="entry name" value="NAD(P)-bd_dom_sf"/>
</dbReference>
<protein>
    <submittedName>
        <fullName evidence="4">SDR family oxidoreductase</fullName>
    </submittedName>
</protein>
<dbReference type="Gene3D" id="3.40.50.720">
    <property type="entry name" value="NAD(P)-binding Rossmann-like Domain"/>
    <property type="match status" value="1"/>
</dbReference>
<keyword evidence="5" id="KW-1185">Reference proteome</keyword>
<evidence type="ECO:0000313" key="5">
    <source>
        <dbReference type="Proteomes" id="UP000535543"/>
    </source>
</evidence>
<feature type="compositionally biased region" description="Low complexity" evidence="3">
    <location>
        <begin position="271"/>
        <end position="284"/>
    </location>
</feature>
<evidence type="ECO:0000313" key="4">
    <source>
        <dbReference type="EMBL" id="NMN98868.1"/>
    </source>
</evidence>
<feature type="region of interest" description="Disordered" evidence="3">
    <location>
        <begin position="271"/>
        <end position="292"/>
    </location>
</feature>
<dbReference type="PANTHER" id="PTHR43669">
    <property type="entry name" value="5-KETO-D-GLUCONATE 5-REDUCTASE"/>
    <property type="match status" value="1"/>
</dbReference>
<sequence>MDIAGKVAIVTGGGAGIGEAIARRIALGGGKVVVADLNEAGANRVAESIGASALAVAGDVSDESVLRAMIERAESEFGPVDIFFANAGIGGGLGLESTDEQWDLALEVNVLAHVRAARLLVPKWLERGTGYFVSTASAAGLLTQLGSVPYAVTKHAAVGFAEWLSVTYGNRGIGVSCLCPMGVNTALLNAGFETGDSAGALASKAVRTAGAVLEPAEVADLVIEAIGVGHFLILPHPQVLDMYRYKGADYDRWIAGMRRFQDALLGRVSHPSRPAPGVVGAAPQAPRPGSPE</sequence>
<name>A0A848KLS6_9NOCA</name>
<dbReference type="EMBL" id="VCQU01000013">
    <property type="protein sequence ID" value="NMN98868.1"/>
    <property type="molecule type" value="Genomic_DNA"/>
</dbReference>
<accession>A0A848KLS6</accession>
<dbReference type="SUPFAM" id="SSF51735">
    <property type="entry name" value="NAD(P)-binding Rossmann-fold domains"/>
    <property type="match status" value="1"/>
</dbReference>
<evidence type="ECO:0000256" key="1">
    <source>
        <dbReference type="ARBA" id="ARBA00006484"/>
    </source>
</evidence>
<comment type="caution">
    <text evidence="4">The sequence shown here is derived from an EMBL/GenBank/DDBJ whole genome shotgun (WGS) entry which is preliminary data.</text>
</comment>
<evidence type="ECO:0000256" key="3">
    <source>
        <dbReference type="SAM" id="MobiDB-lite"/>
    </source>
</evidence>
<dbReference type="Pfam" id="PF00106">
    <property type="entry name" value="adh_short"/>
    <property type="match status" value="1"/>
</dbReference>
<comment type="similarity">
    <text evidence="1">Belongs to the short-chain dehydrogenases/reductases (SDR) family.</text>
</comment>
<reference evidence="4 5" key="1">
    <citation type="submission" date="2019-05" db="EMBL/GenBank/DDBJ databases">
        <authorList>
            <person name="Lee S.D."/>
        </authorList>
    </citation>
    <scope>NUCLEOTIDE SEQUENCE [LARGE SCALE GENOMIC DNA]</scope>
    <source>
        <strain evidence="4 5">YC2-7</strain>
    </source>
</reference>
<organism evidence="4 5">
    <name type="scientific">Antrihabitans stalactiti</name>
    <dbReference type="NCBI Taxonomy" id="2584121"/>
    <lineage>
        <taxon>Bacteria</taxon>
        <taxon>Bacillati</taxon>
        <taxon>Actinomycetota</taxon>
        <taxon>Actinomycetes</taxon>
        <taxon>Mycobacteriales</taxon>
        <taxon>Nocardiaceae</taxon>
        <taxon>Antrihabitans</taxon>
    </lineage>
</organism>
<dbReference type="RefSeq" id="WP_169593623.1">
    <property type="nucleotide sequence ID" value="NZ_VCQU01000013.1"/>
</dbReference>
<dbReference type="PROSITE" id="PS00061">
    <property type="entry name" value="ADH_SHORT"/>
    <property type="match status" value="1"/>
</dbReference>
<dbReference type="InterPro" id="IPR020904">
    <property type="entry name" value="Sc_DH/Rdtase_CS"/>
</dbReference>
<dbReference type="CDD" id="cd05233">
    <property type="entry name" value="SDR_c"/>
    <property type="match status" value="1"/>
</dbReference>
<dbReference type="PRINTS" id="PR00081">
    <property type="entry name" value="GDHRDH"/>
</dbReference>
<reference evidence="4 5" key="2">
    <citation type="submission" date="2020-06" db="EMBL/GenBank/DDBJ databases">
        <title>Antribacter stalactiti gen. nov., sp. nov., a new member of the family Nacardiaceae isolated from a cave.</title>
        <authorList>
            <person name="Kim I.S."/>
        </authorList>
    </citation>
    <scope>NUCLEOTIDE SEQUENCE [LARGE SCALE GENOMIC DNA]</scope>
    <source>
        <strain evidence="4 5">YC2-7</strain>
    </source>
</reference>
<evidence type="ECO:0000256" key="2">
    <source>
        <dbReference type="ARBA" id="ARBA00023002"/>
    </source>
</evidence>
<dbReference type="PANTHER" id="PTHR43669:SF8">
    <property type="entry name" value="SHORT-CHAIN TYPE DEHYDROGENASE_REDUCTASE-RELATED"/>
    <property type="match status" value="1"/>
</dbReference>
<dbReference type="Proteomes" id="UP000535543">
    <property type="component" value="Unassembled WGS sequence"/>
</dbReference>
<dbReference type="GO" id="GO:0016491">
    <property type="term" value="F:oxidoreductase activity"/>
    <property type="evidence" value="ECO:0007669"/>
    <property type="project" value="UniProtKB-KW"/>
</dbReference>
<proteinExistence type="inferred from homology"/>
<keyword evidence="2" id="KW-0560">Oxidoreductase</keyword>
<dbReference type="AlphaFoldDB" id="A0A848KLS6"/>
<dbReference type="InterPro" id="IPR002347">
    <property type="entry name" value="SDR_fam"/>
</dbReference>
<gene>
    <name evidence="4" type="ORF">FGL95_27915</name>
</gene>